<proteinExistence type="predicted"/>
<evidence type="ECO:0000313" key="2">
    <source>
        <dbReference type="Proteomes" id="UP001497700"/>
    </source>
</evidence>
<name>A0ACB9YLA5_9PEZI</name>
<sequence length="158" mass="16545">MFHKTAILALLFGALATAAPPSINALLRPRDACAADKSVGYCTALTYTDRTGGSSAPPTSGQCEDACRSILSDAGDWAVDFAGKPAGYRDEMVLGTCGFGVSRLSDTDTAQFSFLVHNDDMLDVIGESLSRFAGKHGGKVKADGTMDCSGHVVKWYVG</sequence>
<dbReference type="Proteomes" id="UP001497700">
    <property type="component" value="Unassembled WGS sequence"/>
</dbReference>
<gene>
    <name evidence="1" type="ORF">F4820DRAFT_462250</name>
</gene>
<dbReference type="EMBL" id="MU393616">
    <property type="protein sequence ID" value="KAI4859724.1"/>
    <property type="molecule type" value="Genomic_DNA"/>
</dbReference>
<organism evidence="1 2">
    <name type="scientific">Hypoxylon rubiginosum</name>
    <dbReference type="NCBI Taxonomy" id="110542"/>
    <lineage>
        <taxon>Eukaryota</taxon>
        <taxon>Fungi</taxon>
        <taxon>Dikarya</taxon>
        <taxon>Ascomycota</taxon>
        <taxon>Pezizomycotina</taxon>
        <taxon>Sordariomycetes</taxon>
        <taxon>Xylariomycetidae</taxon>
        <taxon>Xylariales</taxon>
        <taxon>Hypoxylaceae</taxon>
        <taxon>Hypoxylon</taxon>
    </lineage>
</organism>
<evidence type="ECO:0000313" key="1">
    <source>
        <dbReference type="EMBL" id="KAI4859724.1"/>
    </source>
</evidence>
<comment type="caution">
    <text evidence="1">The sequence shown here is derived from an EMBL/GenBank/DDBJ whole genome shotgun (WGS) entry which is preliminary data.</text>
</comment>
<accession>A0ACB9YLA5</accession>
<protein>
    <submittedName>
        <fullName evidence="1">Uncharacterized protein</fullName>
    </submittedName>
</protein>
<reference evidence="1 2" key="1">
    <citation type="journal article" date="2022" name="New Phytol.">
        <title>Ecological generalism drives hyperdiversity of secondary metabolite gene clusters in xylarialean endophytes.</title>
        <authorList>
            <person name="Franco M.E.E."/>
            <person name="Wisecaver J.H."/>
            <person name="Arnold A.E."/>
            <person name="Ju Y.M."/>
            <person name="Slot J.C."/>
            <person name="Ahrendt S."/>
            <person name="Moore L.P."/>
            <person name="Eastman K.E."/>
            <person name="Scott K."/>
            <person name="Konkel Z."/>
            <person name="Mondo S.J."/>
            <person name="Kuo A."/>
            <person name="Hayes R.D."/>
            <person name="Haridas S."/>
            <person name="Andreopoulos B."/>
            <person name="Riley R."/>
            <person name="LaButti K."/>
            <person name="Pangilinan J."/>
            <person name="Lipzen A."/>
            <person name="Amirebrahimi M."/>
            <person name="Yan J."/>
            <person name="Adam C."/>
            <person name="Keymanesh K."/>
            <person name="Ng V."/>
            <person name="Louie K."/>
            <person name="Northen T."/>
            <person name="Drula E."/>
            <person name="Henrissat B."/>
            <person name="Hsieh H.M."/>
            <person name="Youens-Clark K."/>
            <person name="Lutzoni F."/>
            <person name="Miadlikowska J."/>
            <person name="Eastwood D.C."/>
            <person name="Hamelin R.C."/>
            <person name="Grigoriev I.V."/>
            <person name="U'Ren J.M."/>
        </authorList>
    </citation>
    <scope>NUCLEOTIDE SEQUENCE [LARGE SCALE GENOMIC DNA]</scope>
    <source>
        <strain evidence="1 2">CBS 119005</strain>
    </source>
</reference>
<keyword evidence="2" id="KW-1185">Reference proteome</keyword>